<keyword evidence="3" id="KW-1185">Reference proteome</keyword>
<reference evidence="2" key="1">
    <citation type="submission" date="2020-12" db="EMBL/GenBank/DDBJ databases">
        <title>Metabolic potential, ecology and presence of endohyphal bacteria is reflected in genomic diversity of Mucoromycotina.</title>
        <authorList>
            <person name="Muszewska A."/>
            <person name="Okrasinska A."/>
            <person name="Steczkiewicz K."/>
            <person name="Drgas O."/>
            <person name="Orlowska M."/>
            <person name="Perlinska-Lenart U."/>
            <person name="Aleksandrzak-Piekarczyk T."/>
            <person name="Szatraj K."/>
            <person name="Zielenkiewicz U."/>
            <person name="Pilsyk S."/>
            <person name="Malc E."/>
            <person name="Mieczkowski P."/>
            <person name="Kruszewska J.S."/>
            <person name="Biernat P."/>
            <person name="Pawlowska J."/>
        </authorList>
    </citation>
    <scope>NUCLEOTIDE SEQUENCE</scope>
    <source>
        <strain evidence="2">WA0000067209</strain>
    </source>
</reference>
<dbReference type="OrthoDB" id="2121326at2759"/>
<dbReference type="GO" id="GO:0005737">
    <property type="term" value="C:cytoplasm"/>
    <property type="evidence" value="ECO:0007669"/>
    <property type="project" value="TreeGrafter"/>
</dbReference>
<dbReference type="Proteomes" id="UP000654370">
    <property type="component" value="Unassembled WGS sequence"/>
</dbReference>
<sequence>MLGPILTKAVADNKKVTLVKVDVDESTDIAAKYQIAAMPTVFAFHNGKVVDQFVGMRDKKFLTQFVNNHGDRQ</sequence>
<evidence type="ECO:0000313" key="2">
    <source>
        <dbReference type="EMBL" id="KAG2186223.1"/>
    </source>
</evidence>
<evidence type="ECO:0000259" key="1">
    <source>
        <dbReference type="Pfam" id="PF00085"/>
    </source>
</evidence>
<name>A0A8H7Q6L7_MORIS</name>
<comment type="caution">
    <text evidence="2">The sequence shown here is derived from an EMBL/GenBank/DDBJ whole genome shotgun (WGS) entry which is preliminary data.</text>
</comment>
<protein>
    <recommendedName>
        <fullName evidence="1">Thioredoxin domain-containing protein</fullName>
    </recommendedName>
</protein>
<dbReference type="Pfam" id="PF00085">
    <property type="entry name" value="Thioredoxin"/>
    <property type="match status" value="1"/>
</dbReference>
<dbReference type="Gene3D" id="3.40.30.10">
    <property type="entry name" value="Glutaredoxin"/>
    <property type="match status" value="1"/>
</dbReference>
<evidence type="ECO:0000313" key="3">
    <source>
        <dbReference type="Proteomes" id="UP000654370"/>
    </source>
</evidence>
<proteinExistence type="predicted"/>
<dbReference type="PANTHER" id="PTHR45663:SF11">
    <property type="entry name" value="GEO12009P1"/>
    <property type="match status" value="1"/>
</dbReference>
<organism evidence="2 3">
    <name type="scientific">Mortierella isabellina</name>
    <name type="common">Filamentous fungus</name>
    <name type="synonym">Umbelopsis isabellina</name>
    <dbReference type="NCBI Taxonomy" id="91625"/>
    <lineage>
        <taxon>Eukaryota</taxon>
        <taxon>Fungi</taxon>
        <taxon>Fungi incertae sedis</taxon>
        <taxon>Mucoromycota</taxon>
        <taxon>Mucoromycotina</taxon>
        <taxon>Umbelopsidomycetes</taxon>
        <taxon>Umbelopsidales</taxon>
        <taxon>Umbelopsidaceae</taxon>
        <taxon>Umbelopsis</taxon>
    </lineage>
</organism>
<dbReference type="AlphaFoldDB" id="A0A8H7Q6L7"/>
<dbReference type="CDD" id="cd02947">
    <property type="entry name" value="TRX_family"/>
    <property type="match status" value="1"/>
</dbReference>
<dbReference type="PANTHER" id="PTHR45663">
    <property type="entry name" value="GEO12009P1"/>
    <property type="match status" value="1"/>
</dbReference>
<dbReference type="GO" id="GO:0015035">
    <property type="term" value="F:protein-disulfide reductase activity"/>
    <property type="evidence" value="ECO:0007669"/>
    <property type="project" value="TreeGrafter"/>
</dbReference>
<gene>
    <name evidence="2" type="ORF">INT43_002661</name>
</gene>
<feature type="domain" description="Thioredoxin" evidence="1">
    <location>
        <begin position="1"/>
        <end position="67"/>
    </location>
</feature>
<dbReference type="InterPro" id="IPR013766">
    <property type="entry name" value="Thioredoxin_domain"/>
</dbReference>
<accession>A0A8H7Q6L7</accession>
<dbReference type="SUPFAM" id="SSF52833">
    <property type="entry name" value="Thioredoxin-like"/>
    <property type="match status" value="1"/>
</dbReference>
<dbReference type="EMBL" id="JAEPQZ010000001">
    <property type="protein sequence ID" value="KAG2186223.1"/>
    <property type="molecule type" value="Genomic_DNA"/>
</dbReference>
<dbReference type="InterPro" id="IPR036249">
    <property type="entry name" value="Thioredoxin-like_sf"/>
</dbReference>